<dbReference type="Proteomes" id="UP000275385">
    <property type="component" value="Unassembled WGS sequence"/>
</dbReference>
<dbReference type="OrthoDB" id="5407351at2759"/>
<evidence type="ECO:0000313" key="9">
    <source>
        <dbReference type="Proteomes" id="UP000275385"/>
    </source>
</evidence>
<keyword evidence="9" id="KW-1185">Reference proteome</keyword>
<dbReference type="GO" id="GO:0005777">
    <property type="term" value="C:peroxisome"/>
    <property type="evidence" value="ECO:0007669"/>
    <property type="project" value="UniProtKB-SubCell"/>
</dbReference>
<sequence length="381" mass="41540">MADSMCGPSNAAKGLLAHANRDRSMHQDRFVHSPVQGSTNFRSQAAFSQGNPEAEFQAFQSGMAPQAMSNMGQFDPMQFHSGPSHFSQPASFMPQHTSTGSTLASEYHQFMSSNPQATFAQPAVSNQVNQHVAGMTNQMSQLNMSPMVQQPSLYSSYTPMAYGSSSFASATYGAFGNSTQYTQASGQTMAVDFAQMATNQIDDEAFERAFGEIEDATENDQDFSSAMNDWMQRHGPAAEAQAAEVNANLEQLAEEQALRDQRASIPVIDPQVEAERQAEQEAISKRREQEELVRAASDIIDSVKDNQSEKFKKSSFIDLMRRIRAKEVVVEANALVDSESGAVIVSRPHDEMDDHDQGEGPLESKSEGKKVADVNTGNPAA</sequence>
<reference evidence="8 9" key="1">
    <citation type="submission" date="2018-08" db="EMBL/GenBank/DDBJ databases">
        <title>Draft genome of the lignicolous fungus Coniochaeta pulveracea.</title>
        <authorList>
            <person name="Borstlap C.J."/>
            <person name="De Witt R.N."/>
            <person name="Botha A."/>
            <person name="Volschenk H."/>
        </authorList>
    </citation>
    <scope>NUCLEOTIDE SEQUENCE [LARGE SCALE GENOMIC DNA]</scope>
    <source>
        <strain evidence="8 9">CAB683</strain>
    </source>
</reference>
<organism evidence="8 9">
    <name type="scientific">Coniochaeta pulveracea</name>
    <dbReference type="NCBI Taxonomy" id="177199"/>
    <lineage>
        <taxon>Eukaryota</taxon>
        <taxon>Fungi</taxon>
        <taxon>Dikarya</taxon>
        <taxon>Ascomycota</taxon>
        <taxon>Pezizomycotina</taxon>
        <taxon>Sordariomycetes</taxon>
        <taxon>Sordariomycetidae</taxon>
        <taxon>Coniochaetales</taxon>
        <taxon>Coniochaetaceae</taxon>
        <taxon>Coniochaeta</taxon>
    </lineage>
</organism>
<keyword evidence="3" id="KW-0963">Cytoplasm</keyword>
<evidence type="ECO:0000256" key="1">
    <source>
        <dbReference type="ARBA" id="ARBA00004275"/>
    </source>
</evidence>
<feature type="region of interest" description="Disordered" evidence="6">
    <location>
        <begin position="341"/>
        <end position="381"/>
    </location>
</feature>
<evidence type="ECO:0000256" key="2">
    <source>
        <dbReference type="ARBA" id="ARBA00004496"/>
    </source>
</evidence>
<keyword evidence="5" id="KW-0576">Peroxisome</keyword>
<gene>
    <name evidence="8" type="ORF">DL546_009813</name>
</gene>
<evidence type="ECO:0000259" key="7">
    <source>
        <dbReference type="Pfam" id="PF25098"/>
    </source>
</evidence>
<proteinExistence type="predicted"/>
<keyword evidence="4" id="KW-0832">Ubl conjugation</keyword>
<dbReference type="InterPro" id="IPR056940">
    <property type="entry name" value="PEX18_PEX21_C"/>
</dbReference>
<evidence type="ECO:0000256" key="3">
    <source>
        <dbReference type="ARBA" id="ARBA00022490"/>
    </source>
</evidence>
<protein>
    <recommendedName>
        <fullName evidence="7">PEX18/PEX21 C-terminal domain-containing protein</fullName>
    </recommendedName>
</protein>
<comment type="subcellular location">
    <subcellularLocation>
        <location evidence="2">Cytoplasm</location>
    </subcellularLocation>
    <subcellularLocation>
        <location evidence="1">Peroxisome</location>
    </subcellularLocation>
</comment>
<evidence type="ECO:0000256" key="5">
    <source>
        <dbReference type="ARBA" id="ARBA00023140"/>
    </source>
</evidence>
<evidence type="ECO:0000256" key="4">
    <source>
        <dbReference type="ARBA" id="ARBA00022843"/>
    </source>
</evidence>
<evidence type="ECO:0000313" key="8">
    <source>
        <dbReference type="EMBL" id="RKU49307.1"/>
    </source>
</evidence>
<accession>A0A420YN17</accession>
<name>A0A420YN17_9PEZI</name>
<feature type="compositionally biased region" description="Basic and acidic residues" evidence="6">
    <location>
        <begin position="347"/>
        <end position="372"/>
    </location>
</feature>
<dbReference type="Pfam" id="PF25098">
    <property type="entry name" value="PEX18_PEX21_C"/>
    <property type="match status" value="1"/>
</dbReference>
<dbReference type="EMBL" id="QVQW01000002">
    <property type="protein sequence ID" value="RKU49307.1"/>
    <property type="molecule type" value="Genomic_DNA"/>
</dbReference>
<comment type="caution">
    <text evidence="8">The sequence shown here is derived from an EMBL/GenBank/DDBJ whole genome shotgun (WGS) entry which is preliminary data.</text>
</comment>
<dbReference type="STRING" id="177199.A0A420YN17"/>
<feature type="domain" description="PEX18/PEX21 C-terminal" evidence="7">
    <location>
        <begin position="288"/>
        <end position="333"/>
    </location>
</feature>
<evidence type="ECO:0000256" key="6">
    <source>
        <dbReference type="SAM" id="MobiDB-lite"/>
    </source>
</evidence>
<dbReference type="AlphaFoldDB" id="A0A420YN17"/>
<dbReference type="Gene3D" id="6.10.280.230">
    <property type="match status" value="1"/>
</dbReference>